<name>A0A8J3I695_9CHLR</name>
<sequence>MPARTPQQRVCASMGFSLQRIACLCIRLCFVGDYGVAGSANTKAPGSVFHRAVRTIDNKQKYGKVRTFVYYTVNTTLRIEITYACVTSTYG</sequence>
<proteinExistence type="predicted"/>
<evidence type="ECO:0000313" key="2">
    <source>
        <dbReference type="Proteomes" id="UP000612362"/>
    </source>
</evidence>
<reference evidence="1" key="1">
    <citation type="submission" date="2020-10" db="EMBL/GenBank/DDBJ databases">
        <title>Taxonomic study of unclassified bacteria belonging to the class Ktedonobacteria.</title>
        <authorList>
            <person name="Yabe S."/>
            <person name="Wang C.M."/>
            <person name="Zheng Y."/>
            <person name="Sakai Y."/>
            <person name="Cavaletti L."/>
            <person name="Monciardini P."/>
            <person name="Donadio S."/>
        </authorList>
    </citation>
    <scope>NUCLEOTIDE SEQUENCE</scope>
    <source>
        <strain evidence="1">SOSP1-1</strain>
    </source>
</reference>
<keyword evidence="2" id="KW-1185">Reference proteome</keyword>
<evidence type="ECO:0000313" key="1">
    <source>
        <dbReference type="EMBL" id="GHO46653.1"/>
    </source>
</evidence>
<dbReference type="EMBL" id="BNJF01000002">
    <property type="protein sequence ID" value="GHO46653.1"/>
    <property type="molecule type" value="Genomic_DNA"/>
</dbReference>
<accession>A0A8J3I695</accession>
<dbReference type="AlphaFoldDB" id="A0A8J3I695"/>
<protein>
    <submittedName>
        <fullName evidence="1">Uncharacterized protein</fullName>
    </submittedName>
</protein>
<gene>
    <name evidence="1" type="ORF">KSX_48160</name>
</gene>
<organism evidence="1 2">
    <name type="scientific">Ktedonospora formicarum</name>
    <dbReference type="NCBI Taxonomy" id="2778364"/>
    <lineage>
        <taxon>Bacteria</taxon>
        <taxon>Bacillati</taxon>
        <taxon>Chloroflexota</taxon>
        <taxon>Ktedonobacteria</taxon>
        <taxon>Ktedonobacterales</taxon>
        <taxon>Ktedonobacteraceae</taxon>
        <taxon>Ktedonospora</taxon>
    </lineage>
</organism>
<comment type="caution">
    <text evidence="1">The sequence shown here is derived from an EMBL/GenBank/DDBJ whole genome shotgun (WGS) entry which is preliminary data.</text>
</comment>
<dbReference type="Proteomes" id="UP000612362">
    <property type="component" value="Unassembled WGS sequence"/>
</dbReference>